<dbReference type="AlphaFoldDB" id="A0A378LVU5"/>
<keyword evidence="2" id="KW-0472">Membrane</keyword>
<dbReference type="OrthoDB" id="5653033at2"/>
<feature type="coiled-coil region" evidence="1">
    <location>
        <begin position="274"/>
        <end position="301"/>
    </location>
</feature>
<evidence type="ECO:0000256" key="2">
    <source>
        <dbReference type="SAM" id="Phobius"/>
    </source>
</evidence>
<evidence type="ECO:0000313" key="4">
    <source>
        <dbReference type="Proteomes" id="UP000255297"/>
    </source>
</evidence>
<sequence>MATNTEELELLINQDTPKDETLERHLETTQISISIEEQEVKKEEAHLDEEIKSKLNLVETNAEQDKIQKIIITKEIFEQIKKSLQDTIKSMEKNPSIFSRAAEFWGQLPLWQKILGGVALTVPTLLIGILANIGFLLAICGVTAVTYAAGGLILDDHHKCSTSAVESLQKGILGLADLLELTIKALDVIRQQLALEIQKFARENQRLTENIEALSNKIDLIDRQVMATSRVNITLTETKDDLVRVSEDLKEGVHQHGDFLKQNQDKLDRITEGFNATQRELAEKLQEVQRLRSEMAKDLELANAMISTLNSTLSELSEIRIGDEEQKKAFQAKLNEFVTNKEASFLQIADRICAAENKLAITQKELEQSNQRYQQLLDRQEKQIDRMSTLPHMETTYRGTPIADILTKIGVLASHSNKEIPANDEPVHNSTPELT</sequence>
<feature type="transmembrane region" description="Helical" evidence="2">
    <location>
        <begin position="114"/>
        <end position="139"/>
    </location>
</feature>
<evidence type="ECO:0000256" key="1">
    <source>
        <dbReference type="SAM" id="Coils"/>
    </source>
</evidence>
<dbReference type="RefSeq" id="WP_031566689.1">
    <property type="nucleotide sequence ID" value="NZ_CAAAIS010000014.1"/>
</dbReference>
<keyword evidence="2" id="KW-0812">Transmembrane</keyword>
<keyword evidence="4" id="KW-1185">Reference proteome</keyword>
<feature type="coiled-coil region" evidence="1">
    <location>
        <begin position="359"/>
        <end position="390"/>
    </location>
</feature>
<gene>
    <name evidence="3" type="ORF">NCTC11532_03051</name>
</gene>
<keyword evidence="2" id="KW-1133">Transmembrane helix</keyword>
<organism evidence="3 4">
    <name type="scientific">Legionella wadsworthii</name>
    <dbReference type="NCBI Taxonomy" id="28088"/>
    <lineage>
        <taxon>Bacteria</taxon>
        <taxon>Pseudomonadati</taxon>
        <taxon>Pseudomonadota</taxon>
        <taxon>Gammaproteobacteria</taxon>
        <taxon>Legionellales</taxon>
        <taxon>Legionellaceae</taxon>
        <taxon>Legionella</taxon>
    </lineage>
</organism>
<protein>
    <submittedName>
        <fullName evidence="3">Inclusion membrane protein A</fullName>
    </submittedName>
</protein>
<dbReference type="NCBIfam" id="NF043058">
    <property type="entry name" value="T4SS_LegC2C7"/>
    <property type="match status" value="1"/>
</dbReference>
<keyword evidence="1" id="KW-0175">Coiled coil</keyword>
<reference evidence="3 4" key="1">
    <citation type="submission" date="2018-06" db="EMBL/GenBank/DDBJ databases">
        <authorList>
            <consortium name="Pathogen Informatics"/>
            <person name="Doyle S."/>
        </authorList>
    </citation>
    <scope>NUCLEOTIDE SEQUENCE [LARGE SCALE GENOMIC DNA]</scope>
    <source>
        <strain evidence="3 4">NCTC11532</strain>
    </source>
</reference>
<dbReference type="EMBL" id="UGPB01000001">
    <property type="protein sequence ID" value="STY31753.1"/>
    <property type="molecule type" value="Genomic_DNA"/>
</dbReference>
<dbReference type="Proteomes" id="UP000255297">
    <property type="component" value="Unassembled WGS sequence"/>
</dbReference>
<proteinExistence type="predicted"/>
<feature type="coiled-coil region" evidence="1">
    <location>
        <begin position="190"/>
        <end position="224"/>
    </location>
</feature>
<accession>A0A378LVU5</accession>
<evidence type="ECO:0000313" key="3">
    <source>
        <dbReference type="EMBL" id="STY31753.1"/>
    </source>
</evidence>
<dbReference type="InterPro" id="IPR049966">
    <property type="entry name" value="T4SS_LegC2C7"/>
</dbReference>
<name>A0A378LVU5_9GAMM</name>